<dbReference type="EMBL" id="KZ502564">
    <property type="protein sequence ID" value="PKU75971.1"/>
    <property type="molecule type" value="Genomic_DNA"/>
</dbReference>
<protein>
    <submittedName>
        <fullName evidence="4">GDSL esterase/lipase</fullName>
    </submittedName>
</protein>
<dbReference type="Proteomes" id="UP000233837">
    <property type="component" value="Unassembled WGS sequence"/>
</dbReference>
<evidence type="ECO:0000313" key="4">
    <source>
        <dbReference type="EMBL" id="PKU75971.1"/>
    </source>
</evidence>
<organism evidence="4 5">
    <name type="scientific">Dendrobium catenatum</name>
    <dbReference type="NCBI Taxonomy" id="906689"/>
    <lineage>
        <taxon>Eukaryota</taxon>
        <taxon>Viridiplantae</taxon>
        <taxon>Streptophyta</taxon>
        <taxon>Embryophyta</taxon>
        <taxon>Tracheophyta</taxon>
        <taxon>Spermatophyta</taxon>
        <taxon>Magnoliopsida</taxon>
        <taxon>Liliopsida</taxon>
        <taxon>Asparagales</taxon>
        <taxon>Orchidaceae</taxon>
        <taxon>Epidendroideae</taxon>
        <taxon>Malaxideae</taxon>
        <taxon>Dendrobiinae</taxon>
        <taxon>Dendrobium</taxon>
    </lineage>
</organism>
<dbReference type="PANTHER" id="PTHR31003">
    <property type="entry name" value="MYB FAMILY TRANSCRIPTION FACTOR"/>
    <property type="match status" value="1"/>
</dbReference>
<dbReference type="InterPro" id="IPR036514">
    <property type="entry name" value="SGNH_hydro_sf"/>
</dbReference>
<proteinExistence type="predicted"/>
<evidence type="ECO:0000256" key="3">
    <source>
        <dbReference type="ARBA" id="ARBA00023242"/>
    </source>
</evidence>
<keyword evidence="1" id="KW-0805">Transcription regulation</keyword>
<dbReference type="GO" id="GO:0003700">
    <property type="term" value="F:DNA-binding transcription factor activity"/>
    <property type="evidence" value="ECO:0007669"/>
    <property type="project" value="InterPro"/>
</dbReference>
<dbReference type="STRING" id="906689.A0A2I0WJZ3"/>
<gene>
    <name evidence="4" type="ORF">MA16_Dca006018</name>
</gene>
<keyword evidence="2" id="KW-0804">Transcription</keyword>
<dbReference type="GO" id="GO:0003677">
    <property type="term" value="F:DNA binding"/>
    <property type="evidence" value="ECO:0007669"/>
    <property type="project" value="UniProtKB-KW"/>
</dbReference>
<dbReference type="Gene3D" id="1.10.10.60">
    <property type="entry name" value="Homeodomain-like"/>
    <property type="match status" value="1"/>
</dbReference>
<dbReference type="NCBIfam" id="TIGR01557">
    <property type="entry name" value="myb_SHAQKYF"/>
    <property type="match status" value="1"/>
</dbReference>
<sequence length="259" mass="29546">MDQCQSGGGDDCVLEEFIPLETRSNGYKKEKKAINLEEVSKEKMEGMSSSQLWSDNLSYESIDCKEDSQENDDAGHRNCIGVSSLLFSNSVVRNVRLECYDIFVHKVKRKVATPKQIRELMKVDGLTNDEVKSQLQVNSRILIGVVSHFLCKEIVVLRGGRCVHEMGFKVGVRALDGVYIDGEWPLALTTFFGASDALILDWSSRFHHVFLNEYHSIIKSITFFFNERWSMIFIVLITTPPIDEDRRLRKESLGDDPSR</sequence>
<dbReference type="InterPro" id="IPR006447">
    <property type="entry name" value="Myb_dom_plants"/>
</dbReference>
<keyword evidence="5" id="KW-1185">Reference proteome</keyword>
<accession>A0A2I0WJZ3</accession>
<dbReference type="GO" id="GO:0005634">
    <property type="term" value="C:nucleus"/>
    <property type="evidence" value="ECO:0007669"/>
    <property type="project" value="UniProtKB-SubCell"/>
</dbReference>
<dbReference type="InterPro" id="IPR044787">
    <property type="entry name" value="HHO5-like"/>
</dbReference>
<name>A0A2I0WJZ3_9ASPA</name>
<keyword evidence="3" id="KW-0539">Nucleus</keyword>
<dbReference type="AlphaFoldDB" id="A0A2I0WJZ3"/>
<dbReference type="PANTHER" id="PTHR31003:SF19">
    <property type="entry name" value="MYB FAMILY TRANSCRIPTION FACTOR EFM"/>
    <property type="match status" value="1"/>
</dbReference>
<evidence type="ECO:0000256" key="1">
    <source>
        <dbReference type="ARBA" id="ARBA00023015"/>
    </source>
</evidence>
<evidence type="ECO:0000256" key="2">
    <source>
        <dbReference type="ARBA" id="ARBA00023163"/>
    </source>
</evidence>
<reference evidence="4 5" key="1">
    <citation type="journal article" date="2016" name="Sci. Rep.">
        <title>The Dendrobium catenatum Lindl. genome sequence provides insights into polysaccharide synthase, floral development and adaptive evolution.</title>
        <authorList>
            <person name="Zhang G.Q."/>
            <person name="Xu Q."/>
            <person name="Bian C."/>
            <person name="Tsai W.C."/>
            <person name="Yeh C.M."/>
            <person name="Liu K.W."/>
            <person name="Yoshida K."/>
            <person name="Zhang L.S."/>
            <person name="Chang S.B."/>
            <person name="Chen F."/>
            <person name="Shi Y."/>
            <person name="Su Y.Y."/>
            <person name="Zhang Y.Q."/>
            <person name="Chen L.J."/>
            <person name="Yin Y."/>
            <person name="Lin M."/>
            <person name="Huang H."/>
            <person name="Deng H."/>
            <person name="Wang Z.W."/>
            <person name="Zhu S.L."/>
            <person name="Zhao X."/>
            <person name="Deng C."/>
            <person name="Niu S.C."/>
            <person name="Huang J."/>
            <person name="Wang M."/>
            <person name="Liu G.H."/>
            <person name="Yang H.J."/>
            <person name="Xiao X.J."/>
            <person name="Hsiao Y.Y."/>
            <person name="Wu W.L."/>
            <person name="Chen Y.Y."/>
            <person name="Mitsuda N."/>
            <person name="Ohme-Takagi M."/>
            <person name="Luo Y.B."/>
            <person name="Van de Peer Y."/>
            <person name="Liu Z.J."/>
        </authorList>
    </citation>
    <scope>NUCLEOTIDE SEQUENCE [LARGE SCALE GENOMIC DNA]</scope>
    <source>
        <tissue evidence="4">The whole plant</tissue>
    </source>
</reference>
<dbReference type="Gene3D" id="3.40.50.1110">
    <property type="entry name" value="SGNH hydrolase"/>
    <property type="match status" value="1"/>
</dbReference>
<reference evidence="4 5" key="2">
    <citation type="journal article" date="2017" name="Nature">
        <title>The Apostasia genome and the evolution of orchids.</title>
        <authorList>
            <person name="Zhang G.Q."/>
            <person name="Liu K.W."/>
            <person name="Li Z."/>
            <person name="Lohaus R."/>
            <person name="Hsiao Y.Y."/>
            <person name="Niu S.C."/>
            <person name="Wang J.Y."/>
            <person name="Lin Y.C."/>
            <person name="Xu Q."/>
            <person name="Chen L.J."/>
            <person name="Yoshida K."/>
            <person name="Fujiwara S."/>
            <person name="Wang Z.W."/>
            <person name="Zhang Y.Q."/>
            <person name="Mitsuda N."/>
            <person name="Wang M."/>
            <person name="Liu G.H."/>
            <person name="Pecoraro L."/>
            <person name="Huang H.X."/>
            <person name="Xiao X.J."/>
            <person name="Lin M."/>
            <person name="Wu X.Y."/>
            <person name="Wu W.L."/>
            <person name="Chen Y.Y."/>
            <person name="Chang S.B."/>
            <person name="Sakamoto S."/>
            <person name="Ohme-Takagi M."/>
            <person name="Yagi M."/>
            <person name="Zeng S.J."/>
            <person name="Shen C.Y."/>
            <person name="Yeh C.M."/>
            <person name="Luo Y.B."/>
            <person name="Tsai W.C."/>
            <person name="Van de Peer Y."/>
            <person name="Liu Z.J."/>
        </authorList>
    </citation>
    <scope>NUCLEOTIDE SEQUENCE [LARGE SCALE GENOMIC DNA]</scope>
    <source>
        <tissue evidence="4">The whole plant</tissue>
    </source>
</reference>
<evidence type="ECO:0000313" key="5">
    <source>
        <dbReference type="Proteomes" id="UP000233837"/>
    </source>
</evidence>